<feature type="transmembrane region" description="Helical" evidence="1">
    <location>
        <begin position="62"/>
        <end position="80"/>
    </location>
</feature>
<keyword evidence="1" id="KW-1133">Transmembrane helix</keyword>
<proteinExistence type="predicted"/>
<reference evidence="2 3" key="1">
    <citation type="submission" date="2015-09" db="EMBL/GenBank/DDBJ databases">
        <title>Trachymyrmex zeteki WGS genome.</title>
        <authorList>
            <person name="Nygaard S."/>
            <person name="Hu H."/>
            <person name="Boomsma J."/>
            <person name="Zhang G."/>
        </authorList>
    </citation>
    <scope>NUCLEOTIDE SEQUENCE [LARGE SCALE GENOMIC DNA]</scope>
    <source>
        <strain evidence="2">Tzet28-1</strain>
        <tissue evidence="2">Whole body</tissue>
    </source>
</reference>
<dbReference type="Proteomes" id="UP000075809">
    <property type="component" value="Unassembled WGS sequence"/>
</dbReference>
<dbReference type="EMBL" id="KQ983114">
    <property type="protein sequence ID" value="KYQ47316.1"/>
    <property type="molecule type" value="Genomic_DNA"/>
</dbReference>
<keyword evidence="1" id="KW-0472">Membrane</keyword>
<keyword evidence="1" id="KW-0812">Transmembrane</keyword>
<organism evidence="2 3">
    <name type="scientific">Mycetomoellerius zeteki</name>
    <dbReference type="NCBI Taxonomy" id="64791"/>
    <lineage>
        <taxon>Eukaryota</taxon>
        <taxon>Metazoa</taxon>
        <taxon>Ecdysozoa</taxon>
        <taxon>Arthropoda</taxon>
        <taxon>Hexapoda</taxon>
        <taxon>Insecta</taxon>
        <taxon>Pterygota</taxon>
        <taxon>Neoptera</taxon>
        <taxon>Endopterygota</taxon>
        <taxon>Hymenoptera</taxon>
        <taxon>Apocrita</taxon>
        <taxon>Aculeata</taxon>
        <taxon>Formicoidea</taxon>
        <taxon>Formicidae</taxon>
        <taxon>Myrmicinae</taxon>
        <taxon>Mycetomoellerius</taxon>
    </lineage>
</organism>
<name>A0A151WHK1_9HYME</name>
<evidence type="ECO:0000256" key="1">
    <source>
        <dbReference type="SAM" id="Phobius"/>
    </source>
</evidence>
<feature type="non-terminal residue" evidence="2">
    <location>
        <position position="1"/>
    </location>
</feature>
<accession>A0A151WHK1</accession>
<protein>
    <submittedName>
        <fullName evidence="2">Uncharacterized protein</fullName>
    </submittedName>
</protein>
<gene>
    <name evidence="2" type="ORF">ALC60_13649</name>
</gene>
<sequence length="174" mass="20123">GWLHKRRCLVPIRRQRLPSSRRGAVAASRKSPFNNARNYAAIFFSYLPASFHDEIIIINDSFIFRLINVLLFAVIILHVWSVNETVLVSGLIRQKVNESRRVKRHTIEKSSIHGCSKQVLKNCNRSEERIHMRDPRPHFHEFGITRGDVTGVHAAHGTLRHPRAYTNTWSSQQP</sequence>
<keyword evidence="3" id="KW-1185">Reference proteome</keyword>
<dbReference type="AlphaFoldDB" id="A0A151WHK1"/>
<evidence type="ECO:0000313" key="2">
    <source>
        <dbReference type="EMBL" id="KYQ47316.1"/>
    </source>
</evidence>
<evidence type="ECO:0000313" key="3">
    <source>
        <dbReference type="Proteomes" id="UP000075809"/>
    </source>
</evidence>